<dbReference type="EMBL" id="SEYY01017103">
    <property type="protein sequence ID" value="KAB7499716.1"/>
    <property type="molecule type" value="Genomic_DNA"/>
</dbReference>
<evidence type="ECO:0000256" key="5">
    <source>
        <dbReference type="ARBA" id="ARBA00023136"/>
    </source>
</evidence>
<keyword evidence="5 6" id="KW-0472">Membrane</keyword>
<dbReference type="AlphaFoldDB" id="A0A5N5SZT9"/>
<keyword evidence="8" id="KW-1185">Reference proteome</keyword>
<evidence type="ECO:0000313" key="7">
    <source>
        <dbReference type="EMBL" id="KAB7499716.1"/>
    </source>
</evidence>
<evidence type="ECO:0000256" key="3">
    <source>
        <dbReference type="ARBA" id="ARBA00022692"/>
    </source>
</evidence>
<reference evidence="7 8" key="1">
    <citation type="journal article" date="2019" name="PLoS Biol.">
        <title>Sex chromosomes control vertical transmission of feminizing Wolbachia symbionts in an isopod.</title>
        <authorList>
            <person name="Becking T."/>
            <person name="Chebbi M.A."/>
            <person name="Giraud I."/>
            <person name="Moumen B."/>
            <person name="Laverre T."/>
            <person name="Caubet Y."/>
            <person name="Peccoud J."/>
            <person name="Gilbert C."/>
            <person name="Cordaux R."/>
        </authorList>
    </citation>
    <scope>NUCLEOTIDE SEQUENCE [LARGE SCALE GENOMIC DNA]</scope>
    <source>
        <strain evidence="7">ANa2</strain>
        <tissue evidence="7">Whole body excluding digestive tract and cuticle</tissue>
    </source>
</reference>
<feature type="transmembrane region" description="Helical" evidence="6">
    <location>
        <begin position="92"/>
        <end position="114"/>
    </location>
</feature>
<comment type="caution">
    <text evidence="7">The sequence shown here is derived from an EMBL/GenBank/DDBJ whole genome shotgun (WGS) entry which is preliminary data.</text>
</comment>
<accession>A0A5N5SZT9</accession>
<dbReference type="InterPro" id="IPR007248">
    <property type="entry name" value="Mpv17_PMP22"/>
</dbReference>
<comment type="subcellular location">
    <subcellularLocation>
        <location evidence="1">Membrane</location>
        <topology evidence="1">Multi-pass membrane protein</topology>
    </subcellularLocation>
</comment>
<comment type="similarity">
    <text evidence="2 6">Belongs to the peroxisomal membrane protein PXMP2/4 family.</text>
</comment>
<protein>
    <submittedName>
        <fullName evidence="7">Mpv17-like protein 2</fullName>
    </submittedName>
</protein>
<dbReference type="GO" id="GO:0005739">
    <property type="term" value="C:mitochondrion"/>
    <property type="evidence" value="ECO:0007669"/>
    <property type="project" value="TreeGrafter"/>
</dbReference>
<dbReference type="GO" id="GO:0061668">
    <property type="term" value="P:mitochondrial ribosome assembly"/>
    <property type="evidence" value="ECO:0007669"/>
    <property type="project" value="TreeGrafter"/>
</dbReference>
<feature type="transmembrane region" description="Helical" evidence="6">
    <location>
        <begin position="158"/>
        <end position="175"/>
    </location>
</feature>
<dbReference type="Proteomes" id="UP000326759">
    <property type="component" value="Unassembled WGS sequence"/>
</dbReference>
<name>A0A5N5SZT9_9CRUS</name>
<dbReference type="PANTHER" id="PTHR11266:SF81">
    <property type="entry name" value="GH12661P-RELATED"/>
    <property type="match status" value="1"/>
</dbReference>
<keyword evidence="4 6" id="KW-1133">Transmembrane helix</keyword>
<dbReference type="OrthoDB" id="10267969at2759"/>
<dbReference type="PANTHER" id="PTHR11266">
    <property type="entry name" value="PEROXISOMAL MEMBRANE PROTEIN 2, PXMP2 MPV17"/>
    <property type="match status" value="1"/>
</dbReference>
<dbReference type="Pfam" id="PF04117">
    <property type="entry name" value="Mpv17_PMP22"/>
    <property type="match status" value="1"/>
</dbReference>
<evidence type="ECO:0000256" key="2">
    <source>
        <dbReference type="ARBA" id="ARBA00006824"/>
    </source>
</evidence>
<keyword evidence="3 6" id="KW-0812">Transmembrane</keyword>
<evidence type="ECO:0000256" key="6">
    <source>
        <dbReference type="RuleBase" id="RU363053"/>
    </source>
</evidence>
<gene>
    <name evidence="7" type="ORF">Anas_05886</name>
</gene>
<sequence length="192" mass="22449">MGKFGIIWSRLFGRHLFFTNTISSGGLLGLGDMLQQGIELKREVHATGKFDWRRTGRLFLVGLSQGPPHHYFYIWLDKVLPRKNAKSVVKKILIDQIVAAPFFAITFFVGAGLLEGKSLRESYDEFKQKFPAVYLFDWCIWPPTQAINFYYVPTQYRVLYVNMITIIWDIFLSYMKHYDQPKKIDSIPQKEL</sequence>
<organism evidence="7 8">
    <name type="scientific">Armadillidium nasatum</name>
    <dbReference type="NCBI Taxonomy" id="96803"/>
    <lineage>
        <taxon>Eukaryota</taxon>
        <taxon>Metazoa</taxon>
        <taxon>Ecdysozoa</taxon>
        <taxon>Arthropoda</taxon>
        <taxon>Crustacea</taxon>
        <taxon>Multicrustacea</taxon>
        <taxon>Malacostraca</taxon>
        <taxon>Eumalacostraca</taxon>
        <taxon>Peracarida</taxon>
        <taxon>Isopoda</taxon>
        <taxon>Oniscidea</taxon>
        <taxon>Crinocheta</taxon>
        <taxon>Armadillidiidae</taxon>
        <taxon>Armadillidium</taxon>
    </lineage>
</organism>
<evidence type="ECO:0000256" key="4">
    <source>
        <dbReference type="ARBA" id="ARBA00022989"/>
    </source>
</evidence>
<dbReference type="GO" id="GO:0016020">
    <property type="term" value="C:membrane"/>
    <property type="evidence" value="ECO:0007669"/>
    <property type="project" value="UniProtKB-SubCell"/>
</dbReference>
<evidence type="ECO:0000256" key="1">
    <source>
        <dbReference type="ARBA" id="ARBA00004141"/>
    </source>
</evidence>
<evidence type="ECO:0000313" key="8">
    <source>
        <dbReference type="Proteomes" id="UP000326759"/>
    </source>
</evidence>
<proteinExistence type="inferred from homology"/>